<evidence type="ECO:0000313" key="2">
    <source>
        <dbReference type="Proteomes" id="UP000772618"/>
    </source>
</evidence>
<protein>
    <recommendedName>
        <fullName evidence="3">DUF4595 domain-containing protein</fullName>
    </recommendedName>
</protein>
<dbReference type="EMBL" id="JAHESD010000039">
    <property type="protein sequence ID" value="MBT1704780.1"/>
    <property type="molecule type" value="Genomic_DNA"/>
</dbReference>
<evidence type="ECO:0000313" key="1">
    <source>
        <dbReference type="EMBL" id="MBT1704780.1"/>
    </source>
</evidence>
<sequence length="259" mass="29638">MKSERLFSFISIILLLVACKDEDEASTKAPILSSTLTNWQNWSLNTKYEFTEDGRQSRIEWQRETGAVTAGKDVFSYNENNKVISLSRSVTGLVDETISYVWMDDKIIASKNYSNGQQYAFSIYDYNEKGQLIASVYMIRDEGGIGYLRKTENSYTYSNDGNLFQVYEYNFNAERLELELVSVKTYLGYISGSSNPVDDYEILPNVKLQHALPTGYTIATTSGVTEYKVQYVLKSNQYPQEKKVTSEGVEPLVTQYFYK</sequence>
<organism evidence="1 2">
    <name type="scientific">Chryseosolibacter indicus</name>
    <dbReference type="NCBI Taxonomy" id="2782351"/>
    <lineage>
        <taxon>Bacteria</taxon>
        <taxon>Pseudomonadati</taxon>
        <taxon>Bacteroidota</taxon>
        <taxon>Cytophagia</taxon>
        <taxon>Cytophagales</taxon>
        <taxon>Chryseotaleaceae</taxon>
        <taxon>Chryseosolibacter</taxon>
    </lineage>
</organism>
<keyword evidence="2" id="KW-1185">Reference proteome</keyword>
<comment type="caution">
    <text evidence="1">The sequence shown here is derived from an EMBL/GenBank/DDBJ whole genome shotgun (WGS) entry which is preliminary data.</text>
</comment>
<name>A0ABS5VVE2_9BACT</name>
<gene>
    <name evidence="1" type="ORF">KK060_15905</name>
</gene>
<dbReference type="PROSITE" id="PS51257">
    <property type="entry name" value="PROKAR_LIPOPROTEIN"/>
    <property type="match status" value="1"/>
</dbReference>
<dbReference type="RefSeq" id="WP_254154740.1">
    <property type="nucleotide sequence ID" value="NZ_JAHESD010000039.1"/>
</dbReference>
<accession>A0ABS5VVE2</accession>
<dbReference type="Proteomes" id="UP000772618">
    <property type="component" value="Unassembled WGS sequence"/>
</dbReference>
<evidence type="ECO:0008006" key="3">
    <source>
        <dbReference type="Google" id="ProtNLM"/>
    </source>
</evidence>
<proteinExistence type="predicted"/>
<reference evidence="1 2" key="1">
    <citation type="submission" date="2021-05" db="EMBL/GenBank/DDBJ databases">
        <title>A Polyphasic approach of four new species of the genus Ohtaekwangia: Ohtaekwangia histidinii sp. nov., Ohtaekwangia cretensis sp. nov., Ohtaekwangia indiensis sp. nov., Ohtaekwangia reichenbachii sp. nov. from diverse environment.</title>
        <authorList>
            <person name="Octaviana S."/>
        </authorList>
    </citation>
    <scope>NUCLEOTIDE SEQUENCE [LARGE SCALE GENOMIC DNA]</scope>
    <source>
        <strain evidence="1 2">PWU20</strain>
    </source>
</reference>